<dbReference type="EMBL" id="JAGGKG010000004">
    <property type="protein sequence ID" value="MBP1904702.1"/>
    <property type="molecule type" value="Genomic_DNA"/>
</dbReference>
<evidence type="ECO:0000313" key="2">
    <source>
        <dbReference type="Proteomes" id="UP001519272"/>
    </source>
</evidence>
<dbReference type="Proteomes" id="UP001519272">
    <property type="component" value="Unassembled WGS sequence"/>
</dbReference>
<evidence type="ECO:0000313" key="1">
    <source>
        <dbReference type="EMBL" id="MBP1904702.1"/>
    </source>
</evidence>
<proteinExistence type="predicted"/>
<gene>
    <name evidence="1" type="ORF">J2Z32_001325</name>
</gene>
<accession>A0ABS4FQ41</accession>
<sequence length="222" mass="25507">MSKRGKKILIILLTLGFITSLGTNVFLYKSNSHNRSSTDYLKKQYNTMLSQYEQSIISISQDIISMIETGIDQKKLSSHDILLLYKLYADLDKDQRTYASYVQDYNSPDGKKVFPLDTNEPIILNYAPGLIYFNSSIAMFGQLSMQNSSHSEVVITNELEKRLKLTIEILKLNKAVYEKYITQDFDAWSDEAVLPRLKLQQELLQLSTKLTELDVELSKLNN</sequence>
<organism evidence="1 2">
    <name type="scientific">Paenibacillus turicensis</name>
    <dbReference type="NCBI Taxonomy" id="160487"/>
    <lineage>
        <taxon>Bacteria</taxon>
        <taxon>Bacillati</taxon>
        <taxon>Bacillota</taxon>
        <taxon>Bacilli</taxon>
        <taxon>Bacillales</taxon>
        <taxon>Paenibacillaceae</taxon>
        <taxon>Paenibacillus</taxon>
    </lineage>
</organism>
<keyword evidence="2" id="KW-1185">Reference proteome</keyword>
<reference evidence="1 2" key="1">
    <citation type="submission" date="2021-03" db="EMBL/GenBank/DDBJ databases">
        <title>Genomic Encyclopedia of Type Strains, Phase IV (KMG-IV): sequencing the most valuable type-strain genomes for metagenomic binning, comparative biology and taxonomic classification.</title>
        <authorList>
            <person name="Goeker M."/>
        </authorList>
    </citation>
    <scope>NUCLEOTIDE SEQUENCE [LARGE SCALE GENOMIC DNA]</scope>
    <source>
        <strain evidence="1 2">DSM 14349</strain>
    </source>
</reference>
<dbReference type="RefSeq" id="WP_210088367.1">
    <property type="nucleotide sequence ID" value="NZ_JAGGKG010000004.1"/>
</dbReference>
<protein>
    <submittedName>
        <fullName evidence="1">Uncharacterized protein</fullName>
    </submittedName>
</protein>
<name>A0ABS4FQ41_9BACL</name>
<comment type="caution">
    <text evidence="1">The sequence shown here is derived from an EMBL/GenBank/DDBJ whole genome shotgun (WGS) entry which is preliminary data.</text>
</comment>